<dbReference type="Pfam" id="PF02348">
    <property type="entry name" value="CTP_transf_3"/>
    <property type="match status" value="1"/>
</dbReference>
<comment type="caution">
    <text evidence="1">The sequence shown here is derived from an EMBL/GenBank/DDBJ whole genome shotgun (WGS) entry which is preliminary data.</text>
</comment>
<dbReference type="AlphaFoldDB" id="A0ABD5XCM3"/>
<dbReference type="Gene3D" id="3.90.550.10">
    <property type="entry name" value="Spore Coat Polysaccharide Biosynthesis Protein SpsA, Chain A"/>
    <property type="match status" value="1"/>
</dbReference>
<dbReference type="RefSeq" id="WP_267635744.1">
    <property type="nucleotide sequence ID" value="NZ_JAODIY010000001.1"/>
</dbReference>
<dbReference type="CDD" id="cd02518">
    <property type="entry name" value="GT2_SpsF"/>
    <property type="match status" value="1"/>
</dbReference>
<reference evidence="1 2" key="1">
    <citation type="journal article" date="2014" name="Int. J. Syst. Evol. Microbiol.">
        <title>Complete genome sequence of Corynebacterium casei LMG S-19264T (=DSM 44701T), isolated from a smear-ripened cheese.</title>
        <authorList>
            <consortium name="US DOE Joint Genome Institute (JGI-PGF)"/>
            <person name="Walter F."/>
            <person name="Albersmeier A."/>
            <person name="Kalinowski J."/>
            <person name="Ruckert C."/>
        </authorList>
    </citation>
    <scope>NUCLEOTIDE SEQUENCE [LARGE SCALE GENOMIC DNA]</scope>
    <source>
        <strain evidence="1 2">CGMCC 4.7215</strain>
    </source>
</reference>
<dbReference type="PANTHER" id="PTHR42866:SF1">
    <property type="entry name" value="SPORE COAT POLYSACCHARIDE BIOSYNTHESIS PROTEIN SPSF"/>
    <property type="match status" value="1"/>
</dbReference>
<name>A0ABD5XCM3_9EURY</name>
<proteinExistence type="predicted"/>
<evidence type="ECO:0000313" key="2">
    <source>
        <dbReference type="Proteomes" id="UP001596414"/>
    </source>
</evidence>
<gene>
    <name evidence="1" type="ORF">ACFQJ7_16915</name>
</gene>
<organism evidence="1 2">
    <name type="scientific">Halovenus rubra</name>
    <dbReference type="NCBI Taxonomy" id="869890"/>
    <lineage>
        <taxon>Archaea</taxon>
        <taxon>Methanobacteriati</taxon>
        <taxon>Methanobacteriota</taxon>
        <taxon>Stenosarchaea group</taxon>
        <taxon>Halobacteria</taxon>
        <taxon>Halobacteriales</taxon>
        <taxon>Haloarculaceae</taxon>
        <taxon>Halovenus</taxon>
    </lineage>
</organism>
<dbReference type="PANTHER" id="PTHR42866">
    <property type="entry name" value="3-DEOXY-MANNO-OCTULOSONATE CYTIDYLYLTRANSFERASE"/>
    <property type="match status" value="1"/>
</dbReference>
<sequence length="248" mass="28424">MSKTVAIIQARMGSTRLPEKVLMDIGEKPMLWHVHERAGRASLLDEVVIATSTESADDEVAAFCADQGIQYVRGSEADVLDRYYQTAVEMDADTVVRLTADCPFLSPSVVDRVVRKYEAADCEYISNTIEYTHPDGLDVEVFDMEALETTWQEATEPREREHVTLYMRESEAFQSKNVENVLNMSAYDFVEEDMIPRWTVDYPEDIEFIRAVYERLAGDGHWVFDQQSVLELLERTPALCNINEDRFT</sequence>
<protein>
    <submittedName>
        <fullName evidence="1">Glycosyltransferase family protein</fullName>
    </submittedName>
</protein>
<accession>A0ABD5XCM3</accession>
<dbReference type="Proteomes" id="UP001596414">
    <property type="component" value="Unassembled WGS sequence"/>
</dbReference>
<dbReference type="SUPFAM" id="SSF53448">
    <property type="entry name" value="Nucleotide-diphospho-sugar transferases"/>
    <property type="match status" value="1"/>
</dbReference>
<dbReference type="EMBL" id="JBHSZQ010000051">
    <property type="protein sequence ID" value="MFC7127678.1"/>
    <property type="molecule type" value="Genomic_DNA"/>
</dbReference>
<dbReference type="InterPro" id="IPR029044">
    <property type="entry name" value="Nucleotide-diphossugar_trans"/>
</dbReference>
<dbReference type="InterPro" id="IPR003329">
    <property type="entry name" value="Cytidylyl_trans"/>
</dbReference>
<evidence type="ECO:0000313" key="1">
    <source>
        <dbReference type="EMBL" id="MFC7127678.1"/>
    </source>
</evidence>